<feature type="binding site" evidence="8">
    <location>
        <begin position="50"/>
        <end position="52"/>
    </location>
    <ligand>
        <name>substrate</name>
    </ligand>
</feature>
<feature type="binding site" evidence="8">
    <location>
        <position position="92"/>
    </location>
    <ligand>
        <name>substrate</name>
    </ligand>
</feature>
<dbReference type="KEGG" id="sct:SCAT_3261"/>
<dbReference type="InterPro" id="IPR001303">
    <property type="entry name" value="Aldolase_II/adducin_N"/>
</dbReference>
<comment type="function">
    <text evidence="8">Catalyzes the interconversion of methylthioribose-1-phosphate (MTR-1-P) into methylthioribulose-1-phosphate (MTRu-1-P).</text>
</comment>
<evidence type="ECO:0000256" key="3">
    <source>
        <dbReference type="ARBA" id="ARBA00022833"/>
    </source>
</evidence>
<reference evidence="11" key="1">
    <citation type="submission" date="2011-12" db="EMBL/GenBank/DDBJ databases">
        <title>Complete genome sequence of Streptomyces cattleya strain DSM 46488.</title>
        <authorList>
            <person name="Ou H.-Y."/>
            <person name="Li P."/>
            <person name="Zhao C."/>
            <person name="O'Hagan D."/>
            <person name="Deng Z."/>
        </authorList>
    </citation>
    <scope>NUCLEOTIDE SEQUENCE [LARGE SCALE GENOMIC DNA]</scope>
    <source>
        <strain evidence="11">ATCC 35852 / DSM 46488 / JCM 4925 / NBRC 14057 / NRRL 8057</strain>
    </source>
</reference>
<evidence type="ECO:0000256" key="7">
    <source>
        <dbReference type="ARBA" id="ARBA00052401"/>
    </source>
</evidence>
<keyword evidence="2" id="KW-0479">Metal-binding</keyword>
<accession>F8K2V4</accession>
<keyword evidence="10" id="KW-0396">Initiation factor</keyword>
<proteinExistence type="inferred from homology"/>
<dbReference type="InterPro" id="IPR036409">
    <property type="entry name" value="Aldolase_II/adducin_N_sf"/>
</dbReference>
<dbReference type="AlphaFoldDB" id="F8K2V4"/>
<keyword evidence="10" id="KW-0648">Protein biosynthesis</keyword>
<evidence type="ECO:0000256" key="6">
    <source>
        <dbReference type="ARBA" id="ARBA00023239"/>
    </source>
</evidence>
<comment type="catalytic activity">
    <reaction evidence="7 8">
        <text>5-(methylsulfanyl)-alpha-D-ribose 1-phosphate = 5-(methylsulfanyl)-D-ribulose 1-phosphate</text>
        <dbReference type="Rhea" id="RHEA:19989"/>
        <dbReference type="ChEBI" id="CHEBI:58533"/>
        <dbReference type="ChEBI" id="CHEBI:58548"/>
        <dbReference type="EC" id="5.3.1.23"/>
    </reaction>
</comment>
<keyword evidence="1 8" id="KW-0028">Amino-acid biosynthesis</keyword>
<dbReference type="InterPro" id="IPR000649">
    <property type="entry name" value="IF-2B-related"/>
</dbReference>
<dbReference type="Gene3D" id="3.40.50.10470">
    <property type="entry name" value="Translation initiation factor eif-2b, domain 2"/>
    <property type="match status" value="1"/>
</dbReference>
<dbReference type="PANTHER" id="PTHR43475">
    <property type="entry name" value="METHYLTHIORIBOSE-1-PHOSPHATE ISOMERASE"/>
    <property type="match status" value="1"/>
</dbReference>
<dbReference type="RefSeq" id="WP_014143993.1">
    <property type="nucleotide sequence ID" value="NC_016111.1"/>
</dbReference>
<dbReference type="HAMAP" id="MF_01678">
    <property type="entry name" value="Salvage_MtnA"/>
    <property type="match status" value="1"/>
</dbReference>
<dbReference type="Pfam" id="PF00596">
    <property type="entry name" value="Aldolase_II"/>
    <property type="match status" value="1"/>
</dbReference>
<keyword evidence="3" id="KW-0862">Zinc</keyword>
<dbReference type="EMBL" id="CP003219">
    <property type="protein sequence ID" value="AEW95630.1"/>
    <property type="molecule type" value="Genomic_DNA"/>
</dbReference>
<dbReference type="InterPro" id="IPR011559">
    <property type="entry name" value="Initiation_fac_2B_a/b/d"/>
</dbReference>
<evidence type="ECO:0000256" key="8">
    <source>
        <dbReference type="HAMAP-Rule" id="MF_01678"/>
    </source>
</evidence>
<dbReference type="OrthoDB" id="9803436at2"/>
<keyword evidence="4 8" id="KW-0486">Methionine biosynthesis</keyword>
<evidence type="ECO:0000256" key="2">
    <source>
        <dbReference type="ARBA" id="ARBA00022723"/>
    </source>
</evidence>
<dbReference type="NCBIfam" id="NF004326">
    <property type="entry name" value="PRK05720.1"/>
    <property type="match status" value="1"/>
</dbReference>
<dbReference type="GO" id="GO:0016829">
    <property type="term" value="F:lyase activity"/>
    <property type="evidence" value="ECO:0007669"/>
    <property type="project" value="UniProtKB-KW"/>
</dbReference>
<dbReference type="InterPro" id="IPR027363">
    <property type="entry name" value="M1Pi_N"/>
</dbReference>
<dbReference type="NCBIfam" id="TIGR00524">
    <property type="entry name" value="eIF-2B_rel"/>
    <property type="match status" value="1"/>
</dbReference>
<dbReference type="GO" id="GO:0003743">
    <property type="term" value="F:translation initiation factor activity"/>
    <property type="evidence" value="ECO:0007669"/>
    <property type="project" value="UniProtKB-KW"/>
</dbReference>
<dbReference type="GO" id="GO:0005737">
    <property type="term" value="C:cytoplasm"/>
    <property type="evidence" value="ECO:0007669"/>
    <property type="project" value="UniProtKB-UniRule"/>
</dbReference>
<dbReference type="Pfam" id="PF01008">
    <property type="entry name" value="IF-2B"/>
    <property type="match status" value="1"/>
</dbReference>
<evidence type="ECO:0000259" key="9">
    <source>
        <dbReference type="SMART" id="SM01007"/>
    </source>
</evidence>
<dbReference type="KEGG" id="scy:SCATT_32590"/>
<dbReference type="SUPFAM" id="SSF100950">
    <property type="entry name" value="NagB/RpiA/CoA transferase-like"/>
    <property type="match status" value="1"/>
</dbReference>
<dbReference type="NCBIfam" id="TIGR03328">
    <property type="entry name" value="salvage_mtnB"/>
    <property type="match status" value="1"/>
</dbReference>
<feature type="site" description="Transition state stabilizer" evidence="8">
    <location>
        <position position="157"/>
    </location>
</feature>
<evidence type="ECO:0000256" key="1">
    <source>
        <dbReference type="ARBA" id="ARBA00022605"/>
    </source>
</evidence>
<evidence type="ECO:0000256" key="4">
    <source>
        <dbReference type="ARBA" id="ARBA00023167"/>
    </source>
</evidence>
<dbReference type="Gene3D" id="1.20.120.420">
    <property type="entry name" value="translation initiation factor eif-2b, domain 1"/>
    <property type="match status" value="1"/>
</dbReference>
<dbReference type="HOGENOM" id="CLU_036388_0_0_11"/>
<gene>
    <name evidence="8" type="primary">mtnA</name>
    <name evidence="10" type="ordered locus">SCATT_32590</name>
</gene>
<evidence type="ECO:0000256" key="5">
    <source>
        <dbReference type="ARBA" id="ARBA00023235"/>
    </source>
</evidence>
<feature type="binding site" evidence="8">
    <location>
        <begin position="247"/>
        <end position="248"/>
    </location>
    <ligand>
        <name>substrate</name>
    </ligand>
</feature>
<name>F8K2V4_STREN</name>
<sequence>MPRRATTPSLTWDDGAILTVDQRYLPHEHRTLRLTTVHQLVDAIKTLAIRGAPAIGLAGALGVALSAYRHHTADGLDEAAVRADAERIAAARPTAVNLSWAVRHVLTRLPEGPRALLAEATALLAQDVAAGRAAVTRAADLVESLTPDRPLRVLTHCNTGRLATAATGTALGAILELADRGRIAEVLVDETRPLLQGARLTAWELGEAEVPYRLCVDSAAPAAMAGGLVDCVLVGADRIAANGDVANKIGTYALAVAAARHRIPFVVVAPESTWDRELADGTGIVVEERDPAEVTSVLGTPVAPAGARVHNPAFDVTPGDLVTAIVSEHAVVRPYATRGRLATELAAFSRELYQRGWMPGTSGNLSVRLPGSDGLALITASGRDKGSLTAADVVAVRVATDEVAEETALRASAETAIHTAVYRATGAAAVIHVHAPYATAVARRHGGRSLVTTVELARFELLKGLGLADPSRTALPVFPNWPDVTRIARDVAAHLADHPQGPPALLLTDHGVTVWGATLAEARNRLECLEAICHQLALDAAGPGVTG</sequence>
<dbReference type="InterPro" id="IPR005251">
    <property type="entry name" value="IF-M1Pi"/>
</dbReference>
<accession>G8X2N9</accession>
<dbReference type="STRING" id="1003195.SCATT_32590"/>
<dbReference type="NCBIfam" id="TIGR00512">
    <property type="entry name" value="salvage_mtnA"/>
    <property type="match status" value="1"/>
</dbReference>
<feature type="active site" description="Proton donor" evidence="8">
    <location>
        <position position="237"/>
    </location>
</feature>
<keyword evidence="11" id="KW-1185">Reference proteome</keyword>
<dbReference type="GO" id="GO:0019509">
    <property type="term" value="P:L-methionine salvage from methylthioadenosine"/>
    <property type="evidence" value="ECO:0007669"/>
    <property type="project" value="UniProtKB-UniRule"/>
</dbReference>
<dbReference type="SUPFAM" id="SSF53639">
    <property type="entry name" value="AraD/HMP-PK domain-like"/>
    <property type="match status" value="1"/>
</dbReference>
<dbReference type="eggNOG" id="COG0182">
    <property type="taxonomic scope" value="Bacteria"/>
</dbReference>
<dbReference type="Proteomes" id="UP000007842">
    <property type="component" value="Chromosome"/>
</dbReference>
<dbReference type="InterPro" id="IPR017714">
    <property type="entry name" value="MethylthioRu-1-P_deHdtase_MtnB"/>
</dbReference>
<feature type="binding site" evidence="8">
    <location>
        <position position="196"/>
    </location>
    <ligand>
        <name>substrate</name>
    </ligand>
</feature>
<feature type="domain" description="Class II aldolase/adducin N-terminal" evidence="9">
    <location>
        <begin position="343"/>
        <end position="537"/>
    </location>
</feature>
<dbReference type="FunFam" id="3.40.50.10470:FF:000006">
    <property type="entry name" value="Methylthioribose-1-phosphate isomerase"/>
    <property type="match status" value="1"/>
</dbReference>
<comment type="similarity">
    <text evidence="8">Belongs to the EIF-2B alpha/beta/delta subunits family. MtnA subfamily.</text>
</comment>
<dbReference type="PANTHER" id="PTHR43475:SF1">
    <property type="entry name" value="METHYLTHIORIBOSE-1-PHOSPHATE ISOMERASE"/>
    <property type="match status" value="1"/>
</dbReference>
<evidence type="ECO:0000313" key="10">
    <source>
        <dbReference type="EMBL" id="AEW95630.1"/>
    </source>
</evidence>
<dbReference type="SMART" id="SM01007">
    <property type="entry name" value="Aldolase_II"/>
    <property type="match status" value="1"/>
</dbReference>
<keyword evidence="6" id="KW-0456">Lyase</keyword>
<evidence type="ECO:0000313" key="11">
    <source>
        <dbReference type="Proteomes" id="UP000007842"/>
    </source>
</evidence>
<dbReference type="PATRIC" id="fig|1003195.11.peg.4739"/>
<comment type="pathway">
    <text evidence="8">Amino-acid biosynthesis; L-methionine biosynthesis via salvage pathway; L-methionine from S-methyl-5-thio-alpha-D-ribose 1-phosphate: step 1/6.</text>
</comment>
<dbReference type="EC" id="5.3.1.23" evidence="8"/>
<dbReference type="GO" id="GO:0046523">
    <property type="term" value="F:S-methyl-5-thioribose-1-phosphate isomerase activity"/>
    <property type="evidence" value="ECO:0007669"/>
    <property type="project" value="UniProtKB-UniRule"/>
</dbReference>
<dbReference type="Gene3D" id="3.40.225.10">
    <property type="entry name" value="Class II aldolase/adducin N-terminal domain"/>
    <property type="match status" value="1"/>
</dbReference>
<dbReference type="InterPro" id="IPR042529">
    <property type="entry name" value="IF_2B-like_C"/>
</dbReference>
<keyword evidence="5 8" id="KW-0413">Isomerase</keyword>
<dbReference type="InterPro" id="IPR037171">
    <property type="entry name" value="NagB/RpiA_transferase-like"/>
</dbReference>
<dbReference type="eggNOG" id="COG0235">
    <property type="taxonomic scope" value="Bacteria"/>
</dbReference>
<dbReference type="GO" id="GO:0046872">
    <property type="term" value="F:metal ion binding"/>
    <property type="evidence" value="ECO:0007669"/>
    <property type="project" value="UniProtKB-UniRule"/>
</dbReference>
<dbReference type="UniPathway" id="UPA00904">
    <property type="reaction ID" value="UER00874"/>
</dbReference>
<protein>
    <recommendedName>
        <fullName evidence="8">Methylthioribose-1-phosphate isomerase</fullName>
        <shortName evidence="8">M1Pi</shortName>
        <shortName evidence="8">MTR-1-P isomerase</shortName>
        <ecNumber evidence="8">5.3.1.23</ecNumber>
    </recommendedName>
    <alternativeName>
        <fullName evidence="8">S-methyl-5-thioribose-1-phosphate isomerase</fullName>
    </alternativeName>
</protein>
<organism evidence="10 11">
    <name type="scientific">Streptantibioticus cattleyicolor (strain ATCC 35852 / DSM 46488 / JCM 4925 / NBRC 14057 / NRRL 8057)</name>
    <name type="common">Streptomyces cattleya</name>
    <dbReference type="NCBI Taxonomy" id="1003195"/>
    <lineage>
        <taxon>Bacteria</taxon>
        <taxon>Bacillati</taxon>
        <taxon>Actinomycetota</taxon>
        <taxon>Actinomycetes</taxon>
        <taxon>Kitasatosporales</taxon>
        <taxon>Streptomycetaceae</taxon>
        <taxon>Streptantibioticus</taxon>
    </lineage>
</organism>